<organism evidence="8 9">
    <name type="scientific">Neurospora intermedia</name>
    <dbReference type="NCBI Taxonomy" id="5142"/>
    <lineage>
        <taxon>Eukaryota</taxon>
        <taxon>Fungi</taxon>
        <taxon>Dikarya</taxon>
        <taxon>Ascomycota</taxon>
        <taxon>Pezizomycotina</taxon>
        <taxon>Sordariomycetes</taxon>
        <taxon>Sordariomycetidae</taxon>
        <taxon>Sordariales</taxon>
        <taxon>Sordariaceae</taxon>
        <taxon>Neurospora</taxon>
    </lineage>
</organism>
<accession>A0ABR3DK93</accession>
<gene>
    <name evidence="8" type="ORF">QR685DRAFT_161024</name>
</gene>
<evidence type="ECO:0000313" key="8">
    <source>
        <dbReference type="EMBL" id="KAL0473057.1"/>
    </source>
</evidence>
<dbReference type="EMBL" id="JAVLET010000002">
    <property type="protein sequence ID" value="KAL0473057.1"/>
    <property type="molecule type" value="Genomic_DNA"/>
</dbReference>
<evidence type="ECO:0000256" key="6">
    <source>
        <dbReference type="SAM" id="MobiDB-lite"/>
    </source>
</evidence>
<evidence type="ECO:0000256" key="2">
    <source>
        <dbReference type="ARBA" id="ARBA00022664"/>
    </source>
</evidence>
<dbReference type="PANTHER" id="PTHR23003">
    <property type="entry name" value="RNA RECOGNITION MOTIF RRM DOMAIN CONTAINING PROTEIN"/>
    <property type="match status" value="1"/>
</dbReference>
<evidence type="ECO:0000256" key="3">
    <source>
        <dbReference type="ARBA" id="ARBA00022737"/>
    </source>
</evidence>
<dbReference type="Gene3D" id="3.30.70.330">
    <property type="match status" value="2"/>
</dbReference>
<keyword evidence="2" id="KW-0507">mRNA processing</keyword>
<dbReference type="CDD" id="cd00590">
    <property type="entry name" value="RRM_SF"/>
    <property type="match status" value="1"/>
</dbReference>
<comment type="subcellular location">
    <subcellularLocation>
        <location evidence="1">Nucleus</location>
    </subcellularLocation>
</comment>
<feature type="domain" description="RRM" evidence="7">
    <location>
        <begin position="32"/>
        <end position="100"/>
    </location>
</feature>
<comment type="caution">
    <text evidence="8">The sequence shown here is derived from an EMBL/GenBank/DDBJ whole genome shotgun (WGS) entry which is preliminary data.</text>
</comment>
<keyword evidence="4" id="KW-0694">RNA-binding</keyword>
<feature type="compositionally biased region" description="Basic and acidic residues" evidence="6">
    <location>
        <begin position="456"/>
        <end position="517"/>
    </location>
</feature>
<dbReference type="Pfam" id="PF00076">
    <property type="entry name" value="RRM_1"/>
    <property type="match status" value="1"/>
</dbReference>
<keyword evidence="3" id="KW-0677">Repeat</keyword>
<dbReference type="SMART" id="SM00360">
    <property type="entry name" value="RRM"/>
    <property type="match status" value="2"/>
</dbReference>
<proteinExistence type="predicted"/>
<dbReference type="SUPFAM" id="SSF54928">
    <property type="entry name" value="RNA-binding domain, RBD"/>
    <property type="match status" value="2"/>
</dbReference>
<dbReference type="InterPro" id="IPR050374">
    <property type="entry name" value="RRT5_SRSF_SR"/>
</dbReference>
<keyword evidence="5" id="KW-0539">Nucleus</keyword>
<keyword evidence="9" id="KW-1185">Reference proteome</keyword>
<dbReference type="InterPro" id="IPR000504">
    <property type="entry name" value="RRM_dom"/>
</dbReference>
<dbReference type="InterPro" id="IPR035979">
    <property type="entry name" value="RBD_domain_sf"/>
</dbReference>
<evidence type="ECO:0000313" key="9">
    <source>
        <dbReference type="Proteomes" id="UP001451303"/>
    </source>
</evidence>
<feature type="region of interest" description="Disordered" evidence="6">
    <location>
        <begin position="434"/>
        <end position="524"/>
    </location>
</feature>
<dbReference type="Proteomes" id="UP001451303">
    <property type="component" value="Unassembled WGS sequence"/>
</dbReference>
<protein>
    <recommendedName>
        <fullName evidence="7">RRM domain-containing protein</fullName>
    </recommendedName>
</protein>
<evidence type="ECO:0000256" key="1">
    <source>
        <dbReference type="ARBA" id="ARBA00004123"/>
    </source>
</evidence>
<feature type="domain" description="RRM" evidence="7">
    <location>
        <begin position="339"/>
        <end position="419"/>
    </location>
</feature>
<evidence type="ECO:0000256" key="4">
    <source>
        <dbReference type="ARBA" id="ARBA00022884"/>
    </source>
</evidence>
<evidence type="ECO:0000259" key="7">
    <source>
        <dbReference type="SMART" id="SM00360"/>
    </source>
</evidence>
<dbReference type="PANTHER" id="PTHR23003:SF62">
    <property type="entry name" value="SERINE_ARGININE (SR)-TYPE SHUTTLING MRNA BINDING PROTEIN NPL3"/>
    <property type="match status" value="1"/>
</dbReference>
<reference evidence="8 9" key="1">
    <citation type="submission" date="2023-09" db="EMBL/GenBank/DDBJ databases">
        <title>Multi-omics analysis of a traditional fermented food reveals byproduct-associated fungal strains for waste-to-food upcycling.</title>
        <authorList>
            <consortium name="Lawrence Berkeley National Laboratory"/>
            <person name="Rekdal V.M."/>
            <person name="Villalobos-Escobedo J.M."/>
            <person name="Rodriguez-Valeron N."/>
            <person name="Garcia M.O."/>
            <person name="Vasquez D.P."/>
            <person name="Damayanti I."/>
            <person name="Sorensen P.M."/>
            <person name="Baidoo E.E."/>
            <person name="De Carvalho A.C."/>
            <person name="Riley R."/>
            <person name="Lipzen A."/>
            <person name="He G."/>
            <person name="Yan M."/>
            <person name="Haridas S."/>
            <person name="Daum C."/>
            <person name="Yoshinaga Y."/>
            <person name="Ng V."/>
            <person name="Grigoriev I.V."/>
            <person name="Munk R."/>
            <person name="Nuraida L."/>
            <person name="Wijaya C.H."/>
            <person name="Morales P.-C."/>
            <person name="Keasling J.D."/>
        </authorList>
    </citation>
    <scope>NUCLEOTIDE SEQUENCE [LARGE SCALE GENOMIC DNA]</scope>
    <source>
        <strain evidence="8 9">FGSC 2613</strain>
    </source>
</reference>
<dbReference type="InterPro" id="IPR012677">
    <property type="entry name" value="Nucleotide-bd_a/b_plait_sf"/>
</dbReference>
<sequence>MPGSRSSKHAKDSIRTADTVFVEDGELTGIYYIPISGLPHTTTWQQLKDHVRRGCGVEADKIEVYAPLGGCVRIRERDNFDKAFTFLNGSTLNGRALFADGRNKGGRVMVKPTIAVPLTVRPTASLETDPAPAYGYGFSRGGAAGGMIPAFTNMAISGSPAVYGAAQPYGGHVVAPYPETPLMISPYSVDPAWNPYASIGQPYNAHQSFTSDYAARDHGQDAHTQSYVAVPVYQSPPIYPEGYNNYEGTTAAAATPPIPVQVQRNNSIANSLASVPSFSTPTTTIITNIGTPNIVNTINPALTAPSPPPNARNLPFPFPITSPGPHPVQAQPQQQQPHTILITGLAKKDLTPDKIRLLISKHVSEVVAAQIQGIQISDRKETTPHGYTAYVRFKTIEDAELAVAHLDKKLFGKYTLGVRIWVPERGAVFVGEEVGSSGGRRRGGGRLSVGGAAAEGEGRGGGVKESDDGGGRNDESKNRDGPRGKGKEKSVQGAKDAKTKDNSSRDDDASGQRKETQKVQIVNTSSTATSAAALAVPPKLGHRRESTGGVVIAHGSYTTSNATTGAAAAGKKDRSSSLSAMYKSDVVIARGSWATTTKLPRTRDGETDDGTQ</sequence>
<name>A0ABR3DK93_NEUIN</name>
<evidence type="ECO:0000256" key="5">
    <source>
        <dbReference type="ARBA" id="ARBA00023242"/>
    </source>
</evidence>